<feature type="region of interest" description="Disordered" evidence="1">
    <location>
        <begin position="248"/>
        <end position="286"/>
    </location>
</feature>
<evidence type="ECO:0000313" key="3">
    <source>
        <dbReference type="Proteomes" id="UP000218209"/>
    </source>
</evidence>
<dbReference type="Proteomes" id="UP000218209">
    <property type="component" value="Unassembled WGS sequence"/>
</dbReference>
<feature type="region of interest" description="Disordered" evidence="1">
    <location>
        <begin position="22"/>
        <end position="100"/>
    </location>
</feature>
<proteinExistence type="predicted"/>
<keyword evidence="3" id="KW-1185">Reference proteome</keyword>
<organism evidence="2 3">
    <name type="scientific">Porphyra umbilicalis</name>
    <name type="common">Purple laver</name>
    <name type="synonym">Red alga</name>
    <dbReference type="NCBI Taxonomy" id="2786"/>
    <lineage>
        <taxon>Eukaryota</taxon>
        <taxon>Rhodophyta</taxon>
        <taxon>Bangiophyceae</taxon>
        <taxon>Bangiales</taxon>
        <taxon>Bangiaceae</taxon>
        <taxon>Porphyra</taxon>
    </lineage>
</organism>
<feature type="compositionally biased region" description="Low complexity" evidence="1">
    <location>
        <begin position="248"/>
        <end position="261"/>
    </location>
</feature>
<sequence length="286" mass="28564">MIEPTATCGRPSIRWTPRAFVGVGDVPLFPPPPASRRHGLRPDAAAGRLRLGSSPADARAPDPPPAPTGIGRPPPPPPSAAKAPSSGGHRGYSPLGRPFYGPASVSRRAAAAATAAALAAATRRAGAPAEAPLPLMTRPTRLRVTGWSPRGAPFYGPRHLPPPARPGAGTPQAPTHVGVNLAARGAGWSPAGAPFFGPGHRGGPARPGAGTPTAAAVVAARAAAAAAGKVPSGGGTTALRRAHGACRRPAAPFLRLPAAAGRRGRARVRPRWGGATGTTSRHGRGG</sequence>
<dbReference type="AlphaFoldDB" id="A0A1X6PCV3"/>
<feature type="compositionally biased region" description="Pro residues" evidence="1">
    <location>
        <begin position="61"/>
        <end position="79"/>
    </location>
</feature>
<name>A0A1X6PCV3_PORUM</name>
<evidence type="ECO:0000256" key="1">
    <source>
        <dbReference type="SAM" id="MobiDB-lite"/>
    </source>
</evidence>
<reference evidence="2 3" key="1">
    <citation type="submission" date="2017-03" db="EMBL/GenBank/DDBJ databases">
        <title>WGS assembly of Porphyra umbilicalis.</title>
        <authorList>
            <person name="Brawley S.H."/>
            <person name="Blouin N.A."/>
            <person name="Ficko-Blean E."/>
            <person name="Wheeler G.L."/>
            <person name="Lohr M."/>
            <person name="Goodson H.V."/>
            <person name="Jenkins J.W."/>
            <person name="Blaby-Haas C.E."/>
            <person name="Helliwell K.E."/>
            <person name="Chan C."/>
            <person name="Marriage T."/>
            <person name="Bhattacharya D."/>
            <person name="Klein A.S."/>
            <person name="Badis Y."/>
            <person name="Brodie J."/>
            <person name="Cao Y."/>
            <person name="Collen J."/>
            <person name="Dittami S.M."/>
            <person name="Gachon C.M."/>
            <person name="Green B.R."/>
            <person name="Karpowicz S."/>
            <person name="Kim J.W."/>
            <person name="Kudahl U."/>
            <person name="Lin S."/>
            <person name="Michel G."/>
            <person name="Mittag M."/>
            <person name="Olson B.J."/>
            <person name="Pangilinan J."/>
            <person name="Peng Y."/>
            <person name="Qiu H."/>
            <person name="Shu S."/>
            <person name="Singer J.T."/>
            <person name="Smith A.G."/>
            <person name="Sprecher B.N."/>
            <person name="Wagner V."/>
            <person name="Wang W."/>
            <person name="Wang Z.-Y."/>
            <person name="Yan J."/>
            <person name="Yarish C."/>
            <person name="Zoeuner-Riek S."/>
            <person name="Zhuang Y."/>
            <person name="Zou Y."/>
            <person name="Lindquist E.A."/>
            <person name="Grimwood J."/>
            <person name="Barry K."/>
            <person name="Rokhsar D.S."/>
            <person name="Schmutz J."/>
            <person name="Stiller J.W."/>
            <person name="Grossman A.R."/>
            <person name="Prochnik S.E."/>
        </authorList>
    </citation>
    <scope>NUCLEOTIDE SEQUENCE [LARGE SCALE GENOMIC DNA]</scope>
    <source>
        <strain evidence="2">4086291</strain>
    </source>
</reference>
<gene>
    <name evidence="2" type="ORF">BU14_0103s0008</name>
</gene>
<accession>A0A1X6PCV3</accession>
<dbReference type="EMBL" id="KV918807">
    <property type="protein sequence ID" value="OSX78664.1"/>
    <property type="molecule type" value="Genomic_DNA"/>
</dbReference>
<evidence type="ECO:0000313" key="2">
    <source>
        <dbReference type="EMBL" id="OSX78664.1"/>
    </source>
</evidence>
<protein>
    <submittedName>
        <fullName evidence="2">Uncharacterized protein</fullName>
    </submittedName>
</protein>